<keyword evidence="4 7" id="KW-0067">ATP-binding</keyword>
<keyword evidence="3" id="KW-0547">Nucleotide-binding</keyword>
<dbReference type="InterPro" id="IPR027417">
    <property type="entry name" value="P-loop_NTPase"/>
</dbReference>
<dbReference type="PANTHER" id="PTHR43553">
    <property type="entry name" value="HEAVY METAL TRANSPORTER"/>
    <property type="match status" value="1"/>
</dbReference>
<feature type="domain" description="ABC transporter" evidence="6">
    <location>
        <begin position="1"/>
        <end position="217"/>
    </location>
</feature>
<dbReference type="AlphaFoldDB" id="A0A6N9YQC4"/>
<feature type="compositionally biased region" description="Basic and acidic residues" evidence="5">
    <location>
        <begin position="455"/>
        <end position="469"/>
    </location>
</feature>
<dbReference type="InterPro" id="IPR003439">
    <property type="entry name" value="ABC_transporter-like_ATP-bd"/>
</dbReference>
<protein>
    <submittedName>
        <fullName evidence="7">ATP-binding cassette domain-containing protein</fullName>
    </submittedName>
</protein>
<feature type="domain" description="ABC transporter" evidence="6">
    <location>
        <begin position="240"/>
        <end position="477"/>
    </location>
</feature>
<dbReference type="PROSITE" id="PS50893">
    <property type="entry name" value="ABC_TRANSPORTER_2"/>
    <property type="match status" value="2"/>
</dbReference>
<gene>
    <name evidence="7" type="ORF">G1H11_17890</name>
</gene>
<evidence type="ECO:0000256" key="2">
    <source>
        <dbReference type="ARBA" id="ARBA00022448"/>
    </source>
</evidence>
<organism evidence="7 8">
    <name type="scientific">Phytoactinopolyspora alkaliphila</name>
    <dbReference type="NCBI Taxonomy" id="1783498"/>
    <lineage>
        <taxon>Bacteria</taxon>
        <taxon>Bacillati</taxon>
        <taxon>Actinomycetota</taxon>
        <taxon>Actinomycetes</taxon>
        <taxon>Jiangellales</taxon>
        <taxon>Jiangellaceae</taxon>
        <taxon>Phytoactinopolyspora</taxon>
    </lineage>
</organism>
<reference evidence="7 8" key="1">
    <citation type="submission" date="2020-02" db="EMBL/GenBank/DDBJ databases">
        <authorList>
            <person name="Li X.-J."/>
            <person name="Feng X.-M."/>
        </authorList>
    </citation>
    <scope>NUCLEOTIDE SEQUENCE [LARGE SCALE GENOMIC DNA]</scope>
    <source>
        <strain evidence="7 8">CGMCC 4.7225</strain>
    </source>
</reference>
<evidence type="ECO:0000256" key="5">
    <source>
        <dbReference type="SAM" id="MobiDB-lite"/>
    </source>
</evidence>
<dbReference type="EMBL" id="JAAGOB010000010">
    <property type="protein sequence ID" value="NED97174.1"/>
    <property type="molecule type" value="Genomic_DNA"/>
</dbReference>
<dbReference type="Gene3D" id="3.40.50.300">
    <property type="entry name" value="P-loop containing nucleotide triphosphate hydrolases"/>
    <property type="match status" value="2"/>
</dbReference>
<dbReference type="SMART" id="SM00382">
    <property type="entry name" value="AAA"/>
    <property type="match status" value="2"/>
</dbReference>
<dbReference type="SUPFAM" id="SSF52540">
    <property type="entry name" value="P-loop containing nucleoside triphosphate hydrolases"/>
    <property type="match status" value="2"/>
</dbReference>
<dbReference type="GO" id="GO:0043190">
    <property type="term" value="C:ATP-binding cassette (ABC) transporter complex"/>
    <property type="evidence" value="ECO:0007669"/>
    <property type="project" value="TreeGrafter"/>
</dbReference>
<feature type="compositionally biased region" description="Polar residues" evidence="5">
    <location>
        <begin position="472"/>
        <end position="482"/>
    </location>
</feature>
<accession>A0A6N9YQC4</accession>
<evidence type="ECO:0000313" key="8">
    <source>
        <dbReference type="Proteomes" id="UP000469185"/>
    </source>
</evidence>
<dbReference type="InterPro" id="IPR050095">
    <property type="entry name" value="ECF_ABC_transporter_ATP-bd"/>
</dbReference>
<dbReference type="InterPro" id="IPR017871">
    <property type="entry name" value="ABC_transporter-like_CS"/>
</dbReference>
<dbReference type="Pfam" id="PF00005">
    <property type="entry name" value="ABC_tran"/>
    <property type="match status" value="2"/>
</dbReference>
<evidence type="ECO:0000256" key="4">
    <source>
        <dbReference type="ARBA" id="ARBA00022840"/>
    </source>
</evidence>
<dbReference type="PANTHER" id="PTHR43553:SF24">
    <property type="entry name" value="ENERGY-COUPLING FACTOR TRANSPORTER ATP-BINDING PROTEIN ECFA1"/>
    <property type="match status" value="1"/>
</dbReference>
<dbReference type="GO" id="GO:0042626">
    <property type="term" value="F:ATPase-coupled transmembrane transporter activity"/>
    <property type="evidence" value="ECO:0007669"/>
    <property type="project" value="TreeGrafter"/>
</dbReference>
<feature type="region of interest" description="Disordered" evidence="5">
    <location>
        <begin position="455"/>
        <end position="500"/>
    </location>
</feature>
<sequence>MDLDIDAGERVLLVGSSGAGKSTLLRAVAGLLDPETAAEHEGSVTVDGEPAAQARDRVGVLLQDPEASLVMSRAGDDVAFGLENAGVPREEIWPRVESALRRVGFGYQLSRSTAELSGGEQQRLALAGALVRRPSLMVLDEPTANLDPAGTELVLDAVRATTDSASTTLLIVEHRVDVAAGLVDRVVVLEPGGGVVADGSPDDVFARHGSALSDDGVWVPRRWAPAPPRRTPGPSGVIRLRAGGVSRTYRRAAAPSLDVTDLELREGEATCVLGPNGSGKSTLATILAGLSRPDTGGVFLAADPRRPLHRWRARRLCRSIGMVFQDPEHQFLAPTVRSELLIGPRRAGIPTAAAEQRCDYLLTRLHLDGLAGANPYTLSGGEKRRLSVATALATAPDVVVLDEPTFGQDARTWRELVRLCAQLRDDGATLVSVTHDAAFADALADQHVTMRGGRITDVRARPADDEAHRHGGTTTRPATGTHSSPSAAARAVPRGTGSEL</sequence>
<dbReference type="PROSITE" id="PS00211">
    <property type="entry name" value="ABC_TRANSPORTER_1"/>
    <property type="match status" value="2"/>
</dbReference>
<evidence type="ECO:0000256" key="1">
    <source>
        <dbReference type="ARBA" id="ARBA00005417"/>
    </source>
</evidence>
<dbReference type="GO" id="GO:0005524">
    <property type="term" value="F:ATP binding"/>
    <property type="evidence" value="ECO:0007669"/>
    <property type="project" value="UniProtKB-KW"/>
</dbReference>
<dbReference type="GO" id="GO:0016887">
    <property type="term" value="F:ATP hydrolysis activity"/>
    <property type="evidence" value="ECO:0007669"/>
    <property type="project" value="InterPro"/>
</dbReference>
<dbReference type="CDD" id="cd03225">
    <property type="entry name" value="ABC_cobalt_CbiO_domain1"/>
    <property type="match status" value="2"/>
</dbReference>
<evidence type="ECO:0000256" key="3">
    <source>
        <dbReference type="ARBA" id="ARBA00022741"/>
    </source>
</evidence>
<comment type="similarity">
    <text evidence="1">Belongs to the ABC transporter superfamily.</text>
</comment>
<proteinExistence type="inferred from homology"/>
<feature type="compositionally biased region" description="Low complexity" evidence="5">
    <location>
        <begin position="483"/>
        <end position="494"/>
    </location>
</feature>
<name>A0A6N9YQC4_9ACTN</name>
<evidence type="ECO:0000313" key="7">
    <source>
        <dbReference type="EMBL" id="NED97174.1"/>
    </source>
</evidence>
<keyword evidence="8" id="KW-1185">Reference proteome</keyword>
<comment type="caution">
    <text evidence="7">The sequence shown here is derived from an EMBL/GenBank/DDBJ whole genome shotgun (WGS) entry which is preliminary data.</text>
</comment>
<dbReference type="Proteomes" id="UP000469185">
    <property type="component" value="Unassembled WGS sequence"/>
</dbReference>
<keyword evidence="2" id="KW-0813">Transport</keyword>
<dbReference type="InterPro" id="IPR015856">
    <property type="entry name" value="ABC_transpr_CbiO/EcfA_su"/>
</dbReference>
<evidence type="ECO:0000259" key="6">
    <source>
        <dbReference type="PROSITE" id="PS50893"/>
    </source>
</evidence>
<dbReference type="InterPro" id="IPR003593">
    <property type="entry name" value="AAA+_ATPase"/>
</dbReference>